<reference evidence="1" key="2">
    <citation type="submission" date="2023-05" db="EMBL/GenBank/DDBJ databases">
        <authorList>
            <consortium name="Lawrence Berkeley National Laboratory"/>
            <person name="Steindorff A."/>
            <person name="Hensen N."/>
            <person name="Bonometti L."/>
            <person name="Westerberg I."/>
            <person name="Brannstrom I.O."/>
            <person name="Guillou S."/>
            <person name="Cros-Aarteil S."/>
            <person name="Calhoun S."/>
            <person name="Haridas S."/>
            <person name="Kuo A."/>
            <person name="Mondo S."/>
            <person name="Pangilinan J."/>
            <person name="Riley R."/>
            <person name="Labutti K."/>
            <person name="Andreopoulos B."/>
            <person name="Lipzen A."/>
            <person name="Chen C."/>
            <person name="Yanf M."/>
            <person name="Daum C."/>
            <person name="Ng V."/>
            <person name="Clum A."/>
            <person name="Ohm R."/>
            <person name="Martin F."/>
            <person name="Silar P."/>
            <person name="Natvig D."/>
            <person name="Lalanne C."/>
            <person name="Gautier V."/>
            <person name="Ament-Velasquez S.L."/>
            <person name="Kruys A."/>
            <person name="Hutchinson M.I."/>
            <person name="Powell A.J."/>
            <person name="Barry K."/>
            <person name="Miller A.N."/>
            <person name="Grigoriev I.V."/>
            <person name="Debuchy R."/>
            <person name="Gladieux P."/>
            <person name="Thoren M.H."/>
            <person name="Johannesson H."/>
        </authorList>
    </citation>
    <scope>NUCLEOTIDE SEQUENCE</scope>
    <source>
        <strain evidence="1">CBS 990.96</strain>
    </source>
</reference>
<accession>A0AAN7H184</accession>
<organism evidence="1 2">
    <name type="scientific">Podospora fimiseda</name>
    <dbReference type="NCBI Taxonomy" id="252190"/>
    <lineage>
        <taxon>Eukaryota</taxon>
        <taxon>Fungi</taxon>
        <taxon>Dikarya</taxon>
        <taxon>Ascomycota</taxon>
        <taxon>Pezizomycotina</taxon>
        <taxon>Sordariomycetes</taxon>
        <taxon>Sordariomycetidae</taxon>
        <taxon>Sordariales</taxon>
        <taxon>Podosporaceae</taxon>
        <taxon>Podospora</taxon>
    </lineage>
</organism>
<comment type="caution">
    <text evidence="1">The sequence shown here is derived from an EMBL/GenBank/DDBJ whole genome shotgun (WGS) entry which is preliminary data.</text>
</comment>
<keyword evidence="2" id="KW-1185">Reference proteome</keyword>
<dbReference type="AlphaFoldDB" id="A0AAN7H184"/>
<dbReference type="PANTHER" id="PTHR39474:SF1">
    <property type="entry name" value="FUNGAL SPECIFIC TRANSCRIPTION FACTOR"/>
    <property type="match status" value="1"/>
</dbReference>
<protein>
    <submittedName>
        <fullName evidence="1">Uncharacterized protein</fullName>
    </submittedName>
</protein>
<dbReference type="PANTHER" id="PTHR39474">
    <property type="entry name" value="UNNAMED PRODUCT"/>
    <property type="match status" value="1"/>
</dbReference>
<evidence type="ECO:0000313" key="2">
    <source>
        <dbReference type="Proteomes" id="UP001301958"/>
    </source>
</evidence>
<gene>
    <name evidence="1" type="ORF">QBC38DRAFT_480481</name>
</gene>
<reference evidence="1" key="1">
    <citation type="journal article" date="2023" name="Mol. Phylogenet. Evol.">
        <title>Genome-scale phylogeny and comparative genomics of the fungal order Sordariales.</title>
        <authorList>
            <person name="Hensen N."/>
            <person name="Bonometti L."/>
            <person name="Westerberg I."/>
            <person name="Brannstrom I.O."/>
            <person name="Guillou S."/>
            <person name="Cros-Aarteil S."/>
            <person name="Calhoun S."/>
            <person name="Haridas S."/>
            <person name="Kuo A."/>
            <person name="Mondo S."/>
            <person name="Pangilinan J."/>
            <person name="Riley R."/>
            <person name="LaButti K."/>
            <person name="Andreopoulos B."/>
            <person name="Lipzen A."/>
            <person name="Chen C."/>
            <person name="Yan M."/>
            <person name="Daum C."/>
            <person name="Ng V."/>
            <person name="Clum A."/>
            <person name="Steindorff A."/>
            <person name="Ohm R.A."/>
            <person name="Martin F."/>
            <person name="Silar P."/>
            <person name="Natvig D.O."/>
            <person name="Lalanne C."/>
            <person name="Gautier V."/>
            <person name="Ament-Velasquez S.L."/>
            <person name="Kruys A."/>
            <person name="Hutchinson M.I."/>
            <person name="Powell A.J."/>
            <person name="Barry K."/>
            <person name="Miller A.N."/>
            <person name="Grigoriev I.V."/>
            <person name="Debuchy R."/>
            <person name="Gladieux P."/>
            <person name="Hiltunen Thoren M."/>
            <person name="Johannesson H."/>
        </authorList>
    </citation>
    <scope>NUCLEOTIDE SEQUENCE</scope>
    <source>
        <strain evidence="1">CBS 990.96</strain>
    </source>
</reference>
<dbReference type="EMBL" id="MU865347">
    <property type="protein sequence ID" value="KAK4226475.1"/>
    <property type="molecule type" value="Genomic_DNA"/>
</dbReference>
<dbReference type="Proteomes" id="UP001301958">
    <property type="component" value="Unassembled WGS sequence"/>
</dbReference>
<proteinExistence type="predicted"/>
<name>A0AAN7H184_9PEZI</name>
<sequence>MPLRSILPRLNLTRRTASRTHPTRFPLHNQYNHIHHHHHLKMSSSSTSYTTPMASDGAIPSTTVALPTLPAPEPTSESTDTATQLKVNGAPLALDALGPMVVGRDGTLSRIGNWAEMSDIERENTLRVLGKRNQLRLKNLRENQEKEQQEETKKE</sequence>
<evidence type="ECO:0000313" key="1">
    <source>
        <dbReference type="EMBL" id="KAK4226475.1"/>
    </source>
</evidence>